<dbReference type="InterPro" id="IPR036388">
    <property type="entry name" value="WH-like_DNA-bd_sf"/>
</dbReference>
<comment type="caution">
    <text evidence="2">The sequence shown here is derived from an EMBL/GenBank/DDBJ whole genome shotgun (WGS) entry which is preliminary data.</text>
</comment>
<dbReference type="RefSeq" id="WP_199707297.1">
    <property type="nucleotide sequence ID" value="NZ_JAEMNV010000009.1"/>
</dbReference>
<dbReference type="AlphaFoldDB" id="A0A934U653"/>
<dbReference type="Proteomes" id="UP000655868">
    <property type="component" value="Unassembled WGS sequence"/>
</dbReference>
<evidence type="ECO:0000313" key="3">
    <source>
        <dbReference type="Proteomes" id="UP000655868"/>
    </source>
</evidence>
<dbReference type="EMBL" id="JAEMNV010000009">
    <property type="protein sequence ID" value="MBJ8342062.1"/>
    <property type="molecule type" value="Genomic_DNA"/>
</dbReference>
<accession>A0A934U653</accession>
<dbReference type="Pfam" id="PF03861">
    <property type="entry name" value="ANTAR"/>
    <property type="match status" value="1"/>
</dbReference>
<dbReference type="InterPro" id="IPR005561">
    <property type="entry name" value="ANTAR"/>
</dbReference>
<dbReference type="Gene3D" id="1.10.10.10">
    <property type="entry name" value="Winged helix-like DNA-binding domain superfamily/Winged helix DNA-binding domain"/>
    <property type="match status" value="1"/>
</dbReference>
<organism evidence="2 3">
    <name type="scientific">Antrihabitans stalagmiti</name>
    <dbReference type="NCBI Taxonomy" id="2799499"/>
    <lineage>
        <taxon>Bacteria</taxon>
        <taxon>Bacillati</taxon>
        <taxon>Actinomycetota</taxon>
        <taxon>Actinomycetes</taxon>
        <taxon>Mycobacteriales</taxon>
        <taxon>Nocardiaceae</taxon>
        <taxon>Antrihabitans</taxon>
    </lineage>
</organism>
<dbReference type="GO" id="GO:0003723">
    <property type="term" value="F:RNA binding"/>
    <property type="evidence" value="ECO:0007669"/>
    <property type="project" value="InterPro"/>
</dbReference>
<evidence type="ECO:0000313" key="2">
    <source>
        <dbReference type="EMBL" id="MBJ8342062.1"/>
    </source>
</evidence>
<dbReference type="PROSITE" id="PS50921">
    <property type="entry name" value="ANTAR"/>
    <property type="match status" value="1"/>
</dbReference>
<sequence length="79" mass="9016">MYEFTESRATMERSKGVLMLESGVNAARAFEVLVWRSHDANIKLRELAHQLLQAITDVELPVTVLERSTTFCAESHRKP</sequence>
<name>A0A934U653_9NOCA</name>
<protein>
    <submittedName>
        <fullName evidence="2">ANTAR domain-containing protein</fullName>
    </submittedName>
</protein>
<gene>
    <name evidence="2" type="ORF">JGU71_24540</name>
</gene>
<feature type="domain" description="ANTAR" evidence="1">
    <location>
        <begin position="1"/>
        <end position="52"/>
    </location>
</feature>
<keyword evidence="3" id="KW-1185">Reference proteome</keyword>
<dbReference type="SMART" id="SM01012">
    <property type="entry name" value="ANTAR"/>
    <property type="match status" value="1"/>
</dbReference>
<reference evidence="2" key="1">
    <citation type="submission" date="2020-12" db="EMBL/GenBank/DDBJ databases">
        <title>Antrihabitans popcorni sp. nov. and Antrihabitans auranticaus sp. nov., isolated from a larva cave.</title>
        <authorList>
            <person name="Lee S.D."/>
            <person name="Kim I.S."/>
        </authorList>
    </citation>
    <scope>NUCLEOTIDE SEQUENCE</scope>
    <source>
        <strain evidence="2">YC3-6</strain>
    </source>
</reference>
<proteinExistence type="predicted"/>
<evidence type="ECO:0000259" key="1">
    <source>
        <dbReference type="PROSITE" id="PS50921"/>
    </source>
</evidence>